<organism evidence="11 12">
    <name type="scientific">Macrostomum lignano</name>
    <dbReference type="NCBI Taxonomy" id="282301"/>
    <lineage>
        <taxon>Eukaryota</taxon>
        <taxon>Metazoa</taxon>
        <taxon>Spiralia</taxon>
        <taxon>Lophotrochozoa</taxon>
        <taxon>Platyhelminthes</taxon>
        <taxon>Rhabditophora</taxon>
        <taxon>Macrostomorpha</taxon>
        <taxon>Macrostomida</taxon>
        <taxon>Macrostomidae</taxon>
        <taxon>Macrostomum</taxon>
    </lineage>
</organism>
<dbReference type="EC" id="2.7.7.7" evidence="2"/>
<reference evidence="12" key="1">
    <citation type="submission" date="2016-11" db="UniProtKB">
        <authorList>
            <consortium name="WormBaseParasite"/>
        </authorList>
    </citation>
    <scope>IDENTIFICATION</scope>
</reference>
<evidence type="ECO:0000256" key="5">
    <source>
        <dbReference type="ARBA" id="ARBA00022705"/>
    </source>
</evidence>
<dbReference type="InterPro" id="IPR012337">
    <property type="entry name" value="RNaseH-like_sf"/>
</dbReference>
<dbReference type="PANTHER" id="PTHR31511">
    <property type="entry name" value="PROTEIN CBG23764"/>
    <property type="match status" value="1"/>
</dbReference>
<feature type="region of interest" description="Disordered" evidence="9">
    <location>
        <begin position="1003"/>
        <end position="1034"/>
    </location>
</feature>
<keyword evidence="11" id="KW-1185">Reference proteome</keyword>
<keyword evidence="5" id="KW-0235">DNA replication</keyword>
<accession>A0A1I8IWK3</accession>
<comment type="similarity">
    <text evidence="1">Belongs to the DNA polymerase type-B family.</text>
</comment>
<dbReference type="GO" id="GO:0003677">
    <property type="term" value="F:DNA binding"/>
    <property type="evidence" value="ECO:0007669"/>
    <property type="project" value="UniProtKB-KW"/>
</dbReference>
<feature type="domain" description="DNA-directed DNA polymerase family B mitochondria/virus" evidence="10">
    <location>
        <begin position="523"/>
        <end position="711"/>
    </location>
</feature>
<dbReference type="Pfam" id="PF03175">
    <property type="entry name" value="DNA_pol_B_2"/>
    <property type="match status" value="1"/>
</dbReference>
<dbReference type="PANTHER" id="PTHR31511:SF12">
    <property type="entry name" value="RHO TERMINATION FACTOR N-TERMINAL DOMAIN-CONTAINING PROTEIN"/>
    <property type="match status" value="1"/>
</dbReference>
<dbReference type="Proteomes" id="UP000095280">
    <property type="component" value="Unplaced"/>
</dbReference>
<dbReference type="SUPFAM" id="SSF53098">
    <property type="entry name" value="Ribonuclease H-like"/>
    <property type="match status" value="1"/>
</dbReference>
<keyword evidence="7" id="KW-0238">DNA-binding</keyword>
<evidence type="ECO:0000256" key="9">
    <source>
        <dbReference type="SAM" id="MobiDB-lite"/>
    </source>
</evidence>
<dbReference type="WBParaSite" id="maker-uti_cns_0018852-snap-gene-0.4-mRNA-1">
    <property type="protein sequence ID" value="maker-uti_cns_0018852-snap-gene-0.4-mRNA-1"/>
    <property type="gene ID" value="maker-uti_cns_0018852-snap-gene-0.4"/>
</dbReference>
<evidence type="ECO:0000256" key="1">
    <source>
        <dbReference type="ARBA" id="ARBA00005755"/>
    </source>
</evidence>
<comment type="catalytic activity">
    <reaction evidence="8">
        <text>DNA(n) + a 2'-deoxyribonucleoside 5'-triphosphate = DNA(n+1) + diphosphate</text>
        <dbReference type="Rhea" id="RHEA:22508"/>
        <dbReference type="Rhea" id="RHEA-COMP:17339"/>
        <dbReference type="Rhea" id="RHEA-COMP:17340"/>
        <dbReference type="ChEBI" id="CHEBI:33019"/>
        <dbReference type="ChEBI" id="CHEBI:61560"/>
        <dbReference type="ChEBI" id="CHEBI:173112"/>
        <dbReference type="EC" id="2.7.7.7"/>
    </reaction>
</comment>
<sequence>MKDSVPFKASLRLVDGAVQKYIKARPVPFALRERLKCEIDKLVTNGVNDQVIFSHWALTHLATFLALVPLLICVLHTEAVITDSDDYRALPQDFNGLEKKASQRGCYWYHVGLFGWHCPPFTKAASDGALQSLGANKSRTAGRVRGAGVSQQTVDVAPSLRLSPPHLLHRLRTVGLGADDVACQLESPTAQQIARTGQAGAMIERRVGDSLVADLEGGAQQASVRRVDLSLERVSALYNRTVSITAWNSAALWRSGSPSKSSATPQILADVGNQTAEVDELLTSWKLTRLSVSASAEDCSLEAFFGQSRLYRRIVAGDPIDALESSIASGTELLADLRSKPGFAIKVQIRLGVSMQRWAGGSFVAQSTAWFASETAEVLSDEEEDFFVREIPFILERLSKYLRNGTAAGFLIVQRSDVAGPPLSERPMQLFSKSDECMMHFLQALEAVAIAAYKWNARHSHYPAIRSVQEEEQFQTATHCCLCEKVLDDDRHFHHDHLNGKFLGAACPSCNESAVLKRDFLPIFFHNFRGYDSHLLCSTVIGRMKHWELSVIAQTKERYMTLEARIPIESVYDSSKDRLVPKFMRLRFLDSFQFMASSLAQLVRNLTPVDCHYTLEMQQRYPLASTEVLLRKGVFPYSYVTSDSNLDEQQLPSQEAFANDLNNEPCNDQDYATAQRAWREFGCKTLRDYMLAYLEMDIRQLADVFEAFRRMSLTSDGLDPNADGERWFLPKLCEMELLDTSNYPKDHCLYTCERKARLGCVKDESDGTANFYEWILLRPKLYSFAAVNSSKDKRRAKGVQRSVVQNEICHADYCETLMKMEEKSWLTRRIASEHHELFTTATLKRALSFWEDKRAWLAANQSLPYGHWRLEAEKRKRPCPFDNNVKLTRHCSAFSLMVPNNGVQYRVEVDNAILLLRRLRLIFFILGFSPIASVSKTPMSSSSRARNVAKLMGATCRRLGAWVLAPRLSARGSLMQQQQELRGAEPQASVACRMMLQTVEEATPHRDTHRVAHRHESSPVLSDHGRQTHEARDRSENFSVWNRMYEMMQKEIPLNKISMLAVMRKMAQHCFVPTISV</sequence>
<evidence type="ECO:0000256" key="4">
    <source>
        <dbReference type="ARBA" id="ARBA00022695"/>
    </source>
</evidence>
<dbReference type="InterPro" id="IPR004868">
    <property type="entry name" value="DNA-dir_DNA_pol_B_mt/vir"/>
</dbReference>
<keyword evidence="4" id="KW-0548">Nucleotidyltransferase</keyword>
<dbReference type="GO" id="GO:0000166">
    <property type="term" value="F:nucleotide binding"/>
    <property type="evidence" value="ECO:0007669"/>
    <property type="project" value="InterPro"/>
</dbReference>
<keyword evidence="3" id="KW-0808">Transferase</keyword>
<protein>
    <recommendedName>
        <fullName evidence="2">DNA-directed DNA polymerase</fullName>
        <ecNumber evidence="2">2.7.7.7</ecNumber>
    </recommendedName>
</protein>
<evidence type="ECO:0000256" key="2">
    <source>
        <dbReference type="ARBA" id="ARBA00012417"/>
    </source>
</evidence>
<proteinExistence type="inferred from homology"/>
<dbReference type="GO" id="GO:0006260">
    <property type="term" value="P:DNA replication"/>
    <property type="evidence" value="ECO:0007669"/>
    <property type="project" value="UniProtKB-KW"/>
</dbReference>
<evidence type="ECO:0000256" key="7">
    <source>
        <dbReference type="ARBA" id="ARBA00023125"/>
    </source>
</evidence>
<evidence type="ECO:0000313" key="12">
    <source>
        <dbReference type="WBParaSite" id="maker-uti_cns_0018852-snap-gene-0.4-mRNA-1"/>
    </source>
</evidence>
<evidence type="ECO:0000259" key="10">
    <source>
        <dbReference type="Pfam" id="PF03175"/>
    </source>
</evidence>
<evidence type="ECO:0000256" key="3">
    <source>
        <dbReference type="ARBA" id="ARBA00022679"/>
    </source>
</evidence>
<dbReference type="AlphaFoldDB" id="A0A1I8IWK3"/>
<evidence type="ECO:0000256" key="6">
    <source>
        <dbReference type="ARBA" id="ARBA00022932"/>
    </source>
</evidence>
<evidence type="ECO:0000256" key="8">
    <source>
        <dbReference type="ARBA" id="ARBA00049244"/>
    </source>
</evidence>
<dbReference type="GO" id="GO:0003887">
    <property type="term" value="F:DNA-directed DNA polymerase activity"/>
    <property type="evidence" value="ECO:0007669"/>
    <property type="project" value="UniProtKB-KW"/>
</dbReference>
<name>A0A1I8IWK3_9PLAT</name>
<evidence type="ECO:0000313" key="11">
    <source>
        <dbReference type="Proteomes" id="UP000095280"/>
    </source>
</evidence>
<keyword evidence="6" id="KW-0239">DNA-directed DNA polymerase</keyword>